<protein>
    <recommendedName>
        <fullName evidence="6">Sulfhydryl oxidase</fullName>
        <ecNumber evidence="6">1.8.3.2</ecNumber>
    </recommendedName>
</protein>
<evidence type="ECO:0000256" key="2">
    <source>
        <dbReference type="ARBA" id="ARBA00022630"/>
    </source>
</evidence>
<feature type="domain" description="ERV/ALR sulfhydryl oxidase" evidence="7">
    <location>
        <begin position="1"/>
        <end position="103"/>
    </location>
</feature>
<dbReference type="EMBL" id="MBFT01000589">
    <property type="protein sequence ID" value="PVU88948.1"/>
    <property type="molecule type" value="Genomic_DNA"/>
</dbReference>
<dbReference type="PANTHER" id="PTHR12645">
    <property type="entry name" value="ALR/ERV"/>
    <property type="match status" value="1"/>
</dbReference>
<dbReference type="PANTHER" id="PTHR12645:SF1">
    <property type="entry name" value="FAD-LINKED SULFHYDRYL OXIDASE ERV2"/>
    <property type="match status" value="1"/>
</dbReference>
<evidence type="ECO:0000256" key="1">
    <source>
        <dbReference type="ARBA" id="ARBA00001974"/>
    </source>
</evidence>
<dbReference type="GO" id="GO:0016971">
    <property type="term" value="F:flavin-dependent sulfhydryl oxidase activity"/>
    <property type="evidence" value="ECO:0007669"/>
    <property type="project" value="InterPro"/>
</dbReference>
<dbReference type="AlphaFoldDB" id="A0A2T9Y9D1"/>
<keyword evidence="5" id="KW-1015">Disulfide bond</keyword>
<keyword evidence="9" id="KW-1185">Reference proteome</keyword>
<keyword evidence="4 6" id="KW-0560">Oxidoreductase</keyword>
<evidence type="ECO:0000256" key="4">
    <source>
        <dbReference type="ARBA" id="ARBA00023002"/>
    </source>
</evidence>
<evidence type="ECO:0000256" key="6">
    <source>
        <dbReference type="RuleBase" id="RU371123"/>
    </source>
</evidence>
<evidence type="ECO:0000256" key="5">
    <source>
        <dbReference type="ARBA" id="ARBA00023157"/>
    </source>
</evidence>
<dbReference type="GO" id="GO:0005739">
    <property type="term" value="C:mitochondrion"/>
    <property type="evidence" value="ECO:0007669"/>
    <property type="project" value="TreeGrafter"/>
</dbReference>
<gene>
    <name evidence="8" type="ORF">BB559_005308</name>
</gene>
<evidence type="ECO:0000313" key="8">
    <source>
        <dbReference type="EMBL" id="PVU88948.1"/>
    </source>
</evidence>
<dbReference type="Proteomes" id="UP000245699">
    <property type="component" value="Unassembled WGS sequence"/>
</dbReference>
<dbReference type="STRING" id="61424.A0A2T9Y9D1"/>
<comment type="caution">
    <text evidence="8">The sequence shown here is derived from an EMBL/GenBank/DDBJ whole genome shotgun (WGS) entry which is preliminary data.</text>
</comment>
<dbReference type="OrthoDB" id="59470at2759"/>
<dbReference type="PROSITE" id="PS51324">
    <property type="entry name" value="ERV_ALR"/>
    <property type="match status" value="1"/>
</dbReference>
<dbReference type="InterPro" id="IPR039799">
    <property type="entry name" value="ALR/ERV"/>
</dbReference>
<comment type="cofactor">
    <cofactor evidence="1 6">
        <name>FAD</name>
        <dbReference type="ChEBI" id="CHEBI:57692"/>
    </cofactor>
</comment>
<dbReference type="GO" id="GO:0050660">
    <property type="term" value="F:flavin adenine dinucleotide binding"/>
    <property type="evidence" value="ECO:0007669"/>
    <property type="project" value="TreeGrafter"/>
</dbReference>
<organism evidence="8 9">
    <name type="scientific">Furculomyces boomerangus</name>
    <dbReference type="NCBI Taxonomy" id="61424"/>
    <lineage>
        <taxon>Eukaryota</taxon>
        <taxon>Fungi</taxon>
        <taxon>Fungi incertae sedis</taxon>
        <taxon>Zoopagomycota</taxon>
        <taxon>Kickxellomycotina</taxon>
        <taxon>Harpellomycetes</taxon>
        <taxon>Harpellales</taxon>
        <taxon>Harpellaceae</taxon>
        <taxon>Furculomyces</taxon>
    </lineage>
</organism>
<reference evidence="8 9" key="1">
    <citation type="journal article" date="2018" name="MBio">
        <title>Comparative Genomics Reveals the Core Gene Toolbox for the Fungus-Insect Symbiosis.</title>
        <authorList>
            <person name="Wang Y."/>
            <person name="Stata M."/>
            <person name="Wang W."/>
            <person name="Stajich J.E."/>
            <person name="White M.M."/>
            <person name="Moncalvo J.M."/>
        </authorList>
    </citation>
    <scope>NUCLEOTIDE SEQUENCE [LARGE SCALE GENOMIC DNA]</scope>
    <source>
        <strain evidence="8 9">AUS-77-4</strain>
    </source>
</reference>
<evidence type="ECO:0000256" key="3">
    <source>
        <dbReference type="ARBA" id="ARBA00022827"/>
    </source>
</evidence>
<name>A0A2T9Y9D1_9FUNG</name>
<keyword evidence="3 6" id="KW-0274">FAD</keyword>
<dbReference type="EC" id="1.8.3.2" evidence="6"/>
<dbReference type="SUPFAM" id="SSF69000">
    <property type="entry name" value="FAD-dependent thiol oxidase"/>
    <property type="match status" value="1"/>
</dbReference>
<sequence>MRKDLLSDSKLSSLKNELNQDVSSKDKLETVGKPTLPLEIQGQALMGKMTNETLRADLGRSSWYLLHLDDRDGFEQWLCKTHNIVNKMLGKPIFDCLTVHDQYDCGCGPDLVRYNPEKDRK</sequence>
<comment type="catalytic activity">
    <reaction evidence="6">
        <text>2 R'C(R)SH + O2 = R'C(R)S-S(R)CR' + H2O2</text>
        <dbReference type="Rhea" id="RHEA:17357"/>
        <dbReference type="ChEBI" id="CHEBI:15379"/>
        <dbReference type="ChEBI" id="CHEBI:16240"/>
        <dbReference type="ChEBI" id="CHEBI:16520"/>
        <dbReference type="ChEBI" id="CHEBI:17412"/>
        <dbReference type="EC" id="1.8.3.2"/>
    </reaction>
</comment>
<keyword evidence="2 6" id="KW-0285">Flavoprotein</keyword>
<dbReference type="Pfam" id="PF04777">
    <property type="entry name" value="Evr1_Alr"/>
    <property type="match status" value="1"/>
</dbReference>
<evidence type="ECO:0000259" key="7">
    <source>
        <dbReference type="PROSITE" id="PS51324"/>
    </source>
</evidence>
<proteinExistence type="predicted"/>
<evidence type="ECO:0000313" key="9">
    <source>
        <dbReference type="Proteomes" id="UP000245699"/>
    </source>
</evidence>
<dbReference type="InterPro" id="IPR017905">
    <property type="entry name" value="ERV/ALR_sulphydryl_oxidase"/>
</dbReference>
<dbReference type="Gene3D" id="1.20.120.310">
    <property type="entry name" value="ERV/ALR sulfhydryl oxidase domain"/>
    <property type="match status" value="1"/>
</dbReference>
<accession>A0A2T9Y9D1</accession>
<dbReference type="InterPro" id="IPR036774">
    <property type="entry name" value="ERV/ALR_sulphydryl_oxid_sf"/>
</dbReference>